<name>F4RLC2_MELLP</name>
<gene>
    <name evidence="2" type="ORF">MELLADRAFT_71865</name>
</gene>
<accession>F4RLC2</accession>
<evidence type="ECO:0000313" key="3">
    <source>
        <dbReference type="Proteomes" id="UP000001072"/>
    </source>
</evidence>
<dbReference type="GeneID" id="18931951"/>
<dbReference type="AlphaFoldDB" id="F4RLC2"/>
<feature type="region of interest" description="Disordered" evidence="1">
    <location>
        <begin position="88"/>
        <end position="114"/>
    </location>
</feature>
<proteinExistence type="predicted"/>
<evidence type="ECO:0000256" key="1">
    <source>
        <dbReference type="SAM" id="MobiDB-lite"/>
    </source>
</evidence>
<dbReference type="VEuPathDB" id="FungiDB:MELLADRAFT_71865"/>
<evidence type="ECO:0000313" key="2">
    <source>
        <dbReference type="EMBL" id="EGG06896.1"/>
    </source>
</evidence>
<keyword evidence="3" id="KW-1185">Reference proteome</keyword>
<organism evidence="3">
    <name type="scientific">Melampsora larici-populina (strain 98AG31 / pathotype 3-4-7)</name>
    <name type="common">Poplar leaf rust fungus</name>
    <dbReference type="NCBI Taxonomy" id="747676"/>
    <lineage>
        <taxon>Eukaryota</taxon>
        <taxon>Fungi</taxon>
        <taxon>Dikarya</taxon>
        <taxon>Basidiomycota</taxon>
        <taxon>Pucciniomycotina</taxon>
        <taxon>Pucciniomycetes</taxon>
        <taxon>Pucciniales</taxon>
        <taxon>Melampsoraceae</taxon>
        <taxon>Melampsora</taxon>
    </lineage>
</organism>
<sequence>MGMNELEEEVPSLCGVCPSSSAHESPLCLKGSPCALVVERLPQGHDEEIDMLETSVGEDQLHDDQCDKKSIPKVGIEDGNEKLIHSCYHHHHHHHHHQKAHQNLTSELSELDDC</sequence>
<dbReference type="InParanoid" id="F4RLC2"/>
<reference evidence="3" key="1">
    <citation type="journal article" date="2011" name="Proc. Natl. Acad. Sci. U.S.A.">
        <title>Obligate biotrophy features unraveled by the genomic analysis of rust fungi.</title>
        <authorList>
            <person name="Duplessis S."/>
            <person name="Cuomo C.A."/>
            <person name="Lin Y.-C."/>
            <person name="Aerts A."/>
            <person name="Tisserant E."/>
            <person name="Veneault-Fourrey C."/>
            <person name="Joly D.L."/>
            <person name="Hacquard S."/>
            <person name="Amselem J."/>
            <person name="Cantarel B.L."/>
            <person name="Chiu R."/>
            <person name="Coutinho P.M."/>
            <person name="Feau N."/>
            <person name="Field M."/>
            <person name="Frey P."/>
            <person name="Gelhaye E."/>
            <person name="Goldberg J."/>
            <person name="Grabherr M.G."/>
            <person name="Kodira C.D."/>
            <person name="Kohler A."/>
            <person name="Kuees U."/>
            <person name="Lindquist E.A."/>
            <person name="Lucas S.M."/>
            <person name="Mago R."/>
            <person name="Mauceli E."/>
            <person name="Morin E."/>
            <person name="Murat C."/>
            <person name="Pangilinan J.L."/>
            <person name="Park R."/>
            <person name="Pearson M."/>
            <person name="Quesneville H."/>
            <person name="Rouhier N."/>
            <person name="Sakthikumar S."/>
            <person name="Salamov A.A."/>
            <person name="Schmutz J."/>
            <person name="Selles B."/>
            <person name="Shapiro H."/>
            <person name="Tanguay P."/>
            <person name="Tuskan G.A."/>
            <person name="Henrissat B."/>
            <person name="Van de Peer Y."/>
            <person name="Rouze P."/>
            <person name="Ellis J.G."/>
            <person name="Dodds P.N."/>
            <person name="Schein J.E."/>
            <person name="Zhong S."/>
            <person name="Hamelin R.C."/>
            <person name="Grigoriev I.V."/>
            <person name="Szabo L.J."/>
            <person name="Martin F."/>
        </authorList>
    </citation>
    <scope>NUCLEOTIDE SEQUENCE [LARGE SCALE GENOMIC DNA]</scope>
    <source>
        <strain evidence="3">98AG31 / pathotype 3-4-7</strain>
    </source>
</reference>
<protein>
    <submittedName>
        <fullName evidence="2">Uncharacterized protein</fullName>
    </submittedName>
</protein>
<dbReference type="EMBL" id="GL883106">
    <property type="protein sequence ID" value="EGG06896.1"/>
    <property type="molecule type" value="Genomic_DNA"/>
</dbReference>
<dbReference type="RefSeq" id="XP_007409856.1">
    <property type="nucleotide sequence ID" value="XM_007409794.1"/>
</dbReference>
<dbReference type="HOGENOM" id="CLU_2121618_0_0_1"/>
<dbReference type="KEGG" id="mlr:MELLADRAFT_71865"/>
<feature type="compositionally biased region" description="Basic residues" evidence="1">
    <location>
        <begin position="88"/>
        <end position="100"/>
    </location>
</feature>
<dbReference type="Proteomes" id="UP000001072">
    <property type="component" value="Unassembled WGS sequence"/>
</dbReference>